<dbReference type="Proteomes" id="UP001254759">
    <property type="component" value="Unassembled WGS sequence"/>
</dbReference>
<proteinExistence type="predicted"/>
<comment type="caution">
    <text evidence="2">The sequence shown here is derived from an EMBL/GenBank/DDBJ whole genome shotgun (WGS) entry which is preliminary data.</text>
</comment>
<accession>A0ABU1RWX0</accession>
<dbReference type="InterPro" id="IPR036680">
    <property type="entry name" value="SPOR-like_sf"/>
</dbReference>
<dbReference type="EMBL" id="JAVDTT010000006">
    <property type="protein sequence ID" value="MDR6843273.1"/>
    <property type="molecule type" value="Genomic_DNA"/>
</dbReference>
<keyword evidence="2" id="KW-0131">Cell cycle</keyword>
<feature type="domain" description="SPOR" evidence="1">
    <location>
        <begin position="79"/>
        <end position="158"/>
    </location>
</feature>
<organism evidence="2 3">
    <name type="scientific">Pseudoxanthomonas sacheonensis</name>
    <dbReference type="NCBI Taxonomy" id="443615"/>
    <lineage>
        <taxon>Bacteria</taxon>
        <taxon>Pseudomonadati</taxon>
        <taxon>Pseudomonadota</taxon>
        <taxon>Gammaproteobacteria</taxon>
        <taxon>Lysobacterales</taxon>
        <taxon>Lysobacteraceae</taxon>
        <taxon>Pseudoxanthomonas</taxon>
    </lineage>
</organism>
<keyword evidence="3" id="KW-1185">Reference proteome</keyword>
<dbReference type="GO" id="GO:0051301">
    <property type="term" value="P:cell division"/>
    <property type="evidence" value="ECO:0007669"/>
    <property type="project" value="UniProtKB-KW"/>
</dbReference>
<dbReference type="Pfam" id="PF05036">
    <property type="entry name" value="SPOR"/>
    <property type="match status" value="1"/>
</dbReference>
<name>A0ABU1RWX0_9GAMM</name>
<dbReference type="SUPFAM" id="SSF110997">
    <property type="entry name" value="Sporulation related repeat"/>
    <property type="match status" value="1"/>
</dbReference>
<keyword evidence="2" id="KW-0132">Cell division</keyword>
<dbReference type="Gene3D" id="3.30.70.1070">
    <property type="entry name" value="Sporulation related repeat"/>
    <property type="match status" value="1"/>
</dbReference>
<protein>
    <submittedName>
        <fullName evidence="2">Cell division protein FtsN</fullName>
    </submittedName>
</protein>
<dbReference type="RefSeq" id="WP_310096302.1">
    <property type="nucleotide sequence ID" value="NZ_JAVDTT010000006.1"/>
</dbReference>
<dbReference type="PROSITE" id="PS51724">
    <property type="entry name" value="SPOR"/>
    <property type="match status" value="1"/>
</dbReference>
<sequence>MLIRALIVLLIVLNLGVAAWWISRPEPLPPALPAQPAGVPRLQLLSESGKAAAVVPQPPAPTASAAPIVAAPAVAPVAKPAAPAQCFSVGPFADQAAAKSAAARLGSQASRSNPREIPGKAAQGYNVVLPPQADREAAQALAQRIGAAGFDDYLVVNSGAQTNGIALGRYRSREGAERRQSALRAAGFDAQLQPIGNEGAAQWWLDVAAAAGVTASGLQSGTDALQSRSLDCALLR</sequence>
<reference evidence="2 3" key="1">
    <citation type="submission" date="2023-07" db="EMBL/GenBank/DDBJ databases">
        <title>Sorghum-associated microbial communities from plants grown in Nebraska, USA.</title>
        <authorList>
            <person name="Schachtman D."/>
        </authorList>
    </citation>
    <scope>NUCLEOTIDE SEQUENCE [LARGE SCALE GENOMIC DNA]</scope>
    <source>
        <strain evidence="2 3">BE107</strain>
    </source>
</reference>
<evidence type="ECO:0000313" key="2">
    <source>
        <dbReference type="EMBL" id="MDR6843273.1"/>
    </source>
</evidence>
<dbReference type="InterPro" id="IPR007730">
    <property type="entry name" value="SPOR-like_dom"/>
</dbReference>
<evidence type="ECO:0000313" key="3">
    <source>
        <dbReference type="Proteomes" id="UP001254759"/>
    </source>
</evidence>
<evidence type="ECO:0000259" key="1">
    <source>
        <dbReference type="PROSITE" id="PS51724"/>
    </source>
</evidence>
<gene>
    <name evidence="2" type="ORF">J2W94_003586</name>
</gene>